<evidence type="ECO:0000259" key="2">
    <source>
        <dbReference type="Pfam" id="PF00582"/>
    </source>
</evidence>
<dbReference type="InterPro" id="IPR006016">
    <property type="entry name" value="UspA"/>
</dbReference>
<keyword evidence="4" id="KW-1185">Reference proteome</keyword>
<dbReference type="SUPFAM" id="SSF52402">
    <property type="entry name" value="Adenine nucleotide alpha hydrolases-like"/>
    <property type="match status" value="2"/>
</dbReference>
<organism evidence="3 4">
    <name type="scientific">Sphingomonas psychrolutea</name>
    <dbReference type="NCBI Taxonomy" id="1259676"/>
    <lineage>
        <taxon>Bacteria</taxon>
        <taxon>Pseudomonadati</taxon>
        <taxon>Pseudomonadota</taxon>
        <taxon>Alphaproteobacteria</taxon>
        <taxon>Sphingomonadales</taxon>
        <taxon>Sphingomonadaceae</taxon>
        <taxon>Sphingomonas</taxon>
    </lineage>
</organism>
<name>A0ABQ1H1B2_9SPHN</name>
<comment type="caution">
    <text evidence="3">The sequence shown here is derived from an EMBL/GenBank/DDBJ whole genome shotgun (WGS) entry which is preliminary data.</text>
</comment>
<dbReference type="Proteomes" id="UP000618591">
    <property type="component" value="Unassembled WGS sequence"/>
</dbReference>
<sequence>MIQSIAHPTDFSPEGRAAFEHALYLALANRCRLNLLHVHDPHADAQWDRFPHVRATLQRWGLLAADAEPEDIATVTGVDVRKVEIRDIETGDGLTRFLADHRPDLIVMASHGRTGLSRWLAPSVSTDMARETIIPTLILGPLARPFVDSMTGTLHLTSVLVPVDHAPAPQGAVPHLKALLESVDVAIDFLHVGPVAPVLLDGHGAPLAVRRVEGPVVDTLLDQARQASLVVMPMAARRDLLDLLRGSTTDRVVREATCPVLALPTTGDVPISL</sequence>
<dbReference type="PANTHER" id="PTHR46268">
    <property type="entry name" value="STRESS RESPONSE PROTEIN NHAX"/>
    <property type="match status" value="1"/>
</dbReference>
<feature type="domain" description="UspA" evidence="2">
    <location>
        <begin position="207"/>
        <end position="263"/>
    </location>
</feature>
<protein>
    <recommendedName>
        <fullName evidence="2">UspA domain-containing protein</fullName>
    </recommendedName>
</protein>
<dbReference type="Gene3D" id="3.40.50.12370">
    <property type="match status" value="2"/>
</dbReference>
<feature type="domain" description="UspA" evidence="2">
    <location>
        <begin position="1"/>
        <end position="138"/>
    </location>
</feature>
<proteinExistence type="inferred from homology"/>
<dbReference type="InterPro" id="IPR006015">
    <property type="entry name" value="Universal_stress_UspA"/>
</dbReference>
<reference evidence="4" key="1">
    <citation type="journal article" date="2019" name="Int. J. Syst. Evol. Microbiol.">
        <title>The Global Catalogue of Microorganisms (GCM) 10K type strain sequencing project: providing services to taxonomists for standard genome sequencing and annotation.</title>
        <authorList>
            <consortium name="The Broad Institute Genomics Platform"/>
            <consortium name="The Broad Institute Genome Sequencing Center for Infectious Disease"/>
            <person name="Wu L."/>
            <person name="Ma J."/>
        </authorList>
    </citation>
    <scope>NUCLEOTIDE SEQUENCE [LARGE SCALE GENOMIC DNA]</scope>
    <source>
        <strain evidence="4">CGMCC 1.10106</strain>
    </source>
</reference>
<dbReference type="EMBL" id="BMDW01000018">
    <property type="protein sequence ID" value="GGA55294.1"/>
    <property type="molecule type" value="Genomic_DNA"/>
</dbReference>
<dbReference type="PRINTS" id="PR01438">
    <property type="entry name" value="UNVRSLSTRESS"/>
</dbReference>
<evidence type="ECO:0000313" key="4">
    <source>
        <dbReference type="Proteomes" id="UP000618591"/>
    </source>
</evidence>
<evidence type="ECO:0000313" key="3">
    <source>
        <dbReference type="EMBL" id="GGA55294.1"/>
    </source>
</evidence>
<dbReference type="RefSeq" id="WP_188448369.1">
    <property type="nucleotide sequence ID" value="NZ_BMDW01000018.1"/>
</dbReference>
<dbReference type="PANTHER" id="PTHR46268:SF6">
    <property type="entry name" value="UNIVERSAL STRESS PROTEIN UP12"/>
    <property type="match status" value="1"/>
</dbReference>
<dbReference type="Pfam" id="PF00582">
    <property type="entry name" value="Usp"/>
    <property type="match status" value="2"/>
</dbReference>
<comment type="similarity">
    <text evidence="1">Belongs to the universal stress protein A family.</text>
</comment>
<dbReference type="CDD" id="cd00293">
    <property type="entry name" value="USP-like"/>
    <property type="match status" value="2"/>
</dbReference>
<gene>
    <name evidence="3" type="ORF">GCM10011395_27100</name>
</gene>
<accession>A0ABQ1H1B2</accession>
<evidence type="ECO:0000256" key="1">
    <source>
        <dbReference type="ARBA" id="ARBA00008791"/>
    </source>
</evidence>